<dbReference type="EMBL" id="UINC01023873">
    <property type="protein sequence ID" value="SVA96406.1"/>
    <property type="molecule type" value="Genomic_DNA"/>
</dbReference>
<reference evidence="2" key="1">
    <citation type="submission" date="2018-05" db="EMBL/GenBank/DDBJ databases">
        <authorList>
            <person name="Lanie J.A."/>
            <person name="Ng W.-L."/>
            <person name="Kazmierczak K.M."/>
            <person name="Andrzejewski T.M."/>
            <person name="Davidsen T.M."/>
            <person name="Wayne K.J."/>
            <person name="Tettelin H."/>
            <person name="Glass J.I."/>
            <person name="Rusch D."/>
            <person name="Podicherti R."/>
            <person name="Tsui H.-C.T."/>
            <person name="Winkler M.E."/>
        </authorList>
    </citation>
    <scope>NUCLEOTIDE SEQUENCE</scope>
</reference>
<sequence>MNTRTTLIVASLTIALLAGIVYWTTPRATRCPANIPIGLTGNTEAIWGELTNPYFSARFTETQGRCTVDEELIPSVNLGIDVKGSGNVLDPIRFHAVERLSFDIIMRALAEDGAVLVEQVVTKTLYVEDVSTEIIDISWSENLKIEVREAGKFDHISIQWVF</sequence>
<evidence type="ECO:0000313" key="2">
    <source>
        <dbReference type="EMBL" id="SVA96406.1"/>
    </source>
</evidence>
<keyword evidence="1" id="KW-0472">Membrane</keyword>
<keyword evidence="1" id="KW-1133">Transmembrane helix</keyword>
<gene>
    <name evidence="2" type="ORF">METZ01_LOCUS149260</name>
</gene>
<proteinExistence type="predicted"/>
<accession>A0A382A4I2</accession>
<organism evidence="2">
    <name type="scientific">marine metagenome</name>
    <dbReference type="NCBI Taxonomy" id="408172"/>
    <lineage>
        <taxon>unclassified sequences</taxon>
        <taxon>metagenomes</taxon>
        <taxon>ecological metagenomes</taxon>
    </lineage>
</organism>
<feature type="transmembrane region" description="Helical" evidence="1">
    <location>
        <begin position="7"/>
        <end position="25"/>
    </location>
</feature>
<evidence type="ECO:0000256" key="1">
    <source>
        <dbReference type="SAM" id="Phobius"/>
    </source>
</evidence>
<keyword evidence="1" id="KW-0812">Transmembrane</keyword>
<dbReference type="AlphaFoldDB" id="A0A382A4I2"/>
<name>A0A382A4I2_9ZZZZ</name>
<protein>
    <submittedName>
        <fullName evidence="2">Uncharacterized protein</fullName>
    </submittedName>
</protein>